<evidence type="ECO:0000259" key="1">
    <source>
        <dbReference type="Pfam" id="PF23227"/>
    </source>
</evidence>
<dbReference type="PANTHER" id="PTHR23120:SF0">
    <property type="entry name" value="MAESTRO HEAT-LIKE REPEAT FAMILY MEMBER 1"/>
    <property type="match status" value="1"/>
</dbReference>
<dbReference type="GO" id="GO:0005737">
    <property type="term" value="C:cytoplasm"/>
    <property type="evidence" value="ECO:0007669"/>
    <property type="project" value="TreeGrafter"/>
</dbReference>
<sequence>MACWRCLASDESLSEAIIDNFLRLMTSIELYEDPYHVTETHIAALQPLTLISALGEMLQVGTMKALCIAKFSDMFTVLYTTLACYLEAAAPAYTVPTGGRERFAIVPNRDAIKLSPAKITVHTFNAFLDQADCQKGTLCELAALLAAALAGPRLASCVARLARCARAPLPPQRCAAAALLANLLDHRCNEKPVLAETILATLSTGWKDENARVRAASLRGAANVARLPPALRPAALPAALSALSQGIDAHKTQSPIDNVPLAAIQGLSRLLTELETLDKEFDRELLSISQKIRPFMNTECAQLREASIRLFGIIASRVSSETLIEQAVSSLPCFLLHLCDNNPAVVRASKFTLREVFKTLKVKKSNDFVQAHLVDEGRLYLDEFLGALLRQLAEEMPRCVPSCLQAAVNYLHCTVEEMKPHPPLLLGLLYAELYRIQEKTSEDIDLDPDITKSAKSRLLQLIKDPNPAVRQNSALALANICLVCAHHG</sequence>
<dbReference type="InterPro" id="IPR011989">
    <property type="entry name" value="ARM-like"/>
</dbReference>
<evidence type="ECO:0000313" key="3">
    <source>
        <dbReference type="Proteomes" id="UP000053268"/>
    </source>
</evidence>
<dbReference type="AlphaFoldDB" id="A0A194PZS5"/>
<dbReference type="PANTHER" id="PTHR23120">
    <property type="entry name" value="MAESTRO-RELATED HEAT DOMAIN-CONTAINING"/>
    <property type="match status" value="1"/>
</dbReference>
<dbReference type="InterPro" id="IPR016024">
    <property type="entry name" value="ARM-type_fold"/>
</dbReference>
<proteinExistence type="predicted"/>
<dbReference type="InterPro" id="IPR055406">
    <property type="entry name" value="HEAT_Maestro"/>
</dbReference>
<dbReference type="STRING" id="66420.A0A194PZS5"/>
<dbReference type="Proteomes" id="UP000053268">
    <property type="component" value="Unassembled WGS sequence"/>
</dbReference>
<dbReference type="Pfam" id="PF23227">
    <property type="entry name" value="HEAT_MROH2B_C"/>
    <property type="match status" value="1"/>
</dbReference>
<dbReference type="EMBL" id="KQ459584">
    <property type="protein sequence ID" value="KPI98538.1"/>
    <property type="molecule type" value="Genomic_DNA"/>
</dbReference>
<accession>A0A194PZS5</accession>
<evidence type="ECO:0000313" key="2">
    <source>
        <dbReference type="EMBL" id="KPI98538.1"/>
    </source>
</evidence>
<keyword evidence="3" id="KW-1185">Reference proteome</keyword>
<feature type="domain" description="Maestro/Maestro-like HEAT-repeats" evidence="1">
    <location>
        <begin position="198"/>
        <end position="478"/>
    </location>
</feature>
<dbReference type="Gene3D" id="1.25.10.10">
    <property type="entry name" value="Leucine-rich Repeat Variant"/>
    <property type="match status" value="1"/>
</dbReference>
<organism evidence="2 3">
    <name type="scientific">Papilio xuthus</name>
    <name type="common">Asian swallowtail butterfly</name>
    <dbReference type="NCBI Taxonomy" id="66420"/>
    <lineage>
        <taxon>Eukaryota</taxon>
        <taxon>Metazoa</taxon>
        <taxon>Ecdysozoa</taxon>
        <taxon>Arthropoda</taxon>
        <taxon>Hexapoda</taxon>
        <taxon>Insecta</taxon>
        <taxon>Pterygota</taxon>
        <taxon>Neoptera</taxon>
        <taxon>Endopterygota</taxon>
        <taxon>Lepidoptera</taxon>
        <taxon>Glossata</taxon>
        <taxon>Ditrysia</taxon>
        <taxon>Papilionoidea</taxon>
        <taxon>Papilionidae</taxon>
        <taxon>Papilioninae</taxon>
        <taxon>Papilio</taxon>
    </lineage>
</organism>
<protein>
    <submittedName>
        <fullName evidence="2">HEAT repeat-containing protein 7A</fullName>
    </submittedName>
</protein>
<reference evidence="2 3" key="1">
    <citation type="journal article" date="2015" name="Nat. Commun.">
        <title>Outbred genome sequencing and CRISPR/Cas9 gene editing in butterflies.</title>
        <authorList>
            <person name="Li X."/>
            <person name="Fan D."/>
            <person name="Zhang W."/>
            <person name="Liu G."/>
            <person name="Zhang L."/>
            <person name="Zhao L."/>
            <person name="Fang X."/>
            <person name="Chen L."/>
            <person name="Dong Y."/>
            <person name="Chen Y."/>
            <person name="Ding Y."/>
            <person name="Zhao R."/>
            <person name="Feng M."/>
            <person name="Zhu Y."/>
            <person name="Feng Y."/>
            <person name="Jiang X."/>
            <person name="Zhu D."/>
            <person name="Xiang H."/>
            <person name="Feng X."/>
            <person name="Li S."/>
            <person name="Wang J."/>
            <person name="Zhang G."/>
            <person name="Kronforst M.R."/>
            <person name="Wang W."/>
        </authorList>
    </citation>
    <scope>NUCLEOTIDE SEQUENCE [LARGE SCALE GENOMIC DNA]</scope>
    <source>
        <strain evidence="2">Ya'a_city_454_Px</strain>
        <tissue evidence="2">Whole body</tissue>
    </source>
</reference>
<dbReference type="SUPFAM" id="SSF48371">
    <property type="entry name" value="ARM repeat"/>
    <property type="match status" value="1"/>
</dbReference>
<gene>
    <name evidence="2" type="ORF">RR46_03690</name>
</gene>
<dbReference type="InterPro" id="IPR045206">
    <property type="entry name" value="Maestro_heat-like_prot"/>
</dbReference>
<name>A0A194PZS5_PAPXU</name>